<dbReference type="PANTHER" id="PTHR11133:SF22">
    <property type="entry name" value="ALPHA-AMINOADIPIC SEMIALDEHYDE SYNTHASE, MITOCHONDRIAL"/>
    <property type="match status" value="1"/>
</dbReference>
<dbReference type="Gene3D" id="3.30.360.10">
    <property type="entry name" value="Dihydrodipicolinate Reductase, domain 2"/>
    <property type="match status" value="1"/>
</dbReference>
<keyword evidence="1" id="KW-0560">Oxidoreductase</keyword>
<dbReference type="RefSeq" id="WP_155303255.1">
    <property type="nucleotide sequence ID" value="NZ_AP021875.1"/>
</dbReference>
<evidence type="ECO:0000313" key="5">
    <source>
        <dbReference type="Proteomes" id="UP000427769"/>
    </source>
</evidence>
<proteinExistence type="predicted"/>
<dbReference type="KEGG" id="dwd:DSCW_16250"/>
<dbReference type="Proteomes" id="UP000427769">
    <property type="component" value="Chromosome"/>
</dbReference>
<evidence type="ECO:0000313" key="4">
    <source>
        <dbReference type="EMBL" id="BBO74208.1"/>
    </source>
</evidence>
<protein>
    <submittedName>
        <fullName evidence="4">Saccharopine reductase</fullName>
    </submittedName>
</protein>
<dbReference type="AlphaFoldDB" id="A0A5K7Z004"/>
<name>A0A5K7Z004_9BACT</name>
<dbReference type="GO" id="GO:0016491">
    <property type="term" value="F:oxidoreductase activity"/>
    <property type="evidence" value="ECO:0007669"/>
    <property type="project" value="UniProtKB-KW"/>
</dbReference>
<dbReference type="EMBL" id="AP021875">
    <property type="protein sequence ID" value="BBO74208.1"/>
    <property type="molecule type" value="Genomic_DNA"/>
</dbReference>
<accession>A0A5K7Z004</accession>
<dbReference type="InterPro" id="IPR032095">
    <property type="entry name" value="Sacchrp_dh-like_C"/>
</dbReference>
<evidence type="ECO:0000259" key="2">
    <source>
        <dbReference type="Pfam" id="PF03435"/>
    </source>
</evidence>
<evidence type="ECO:0000256" key="1">
    <source>
        <dbReference type="ARBA" id="ARBA00023002"/>
    </source>
</evidence>
<dbReference type="Pfam" id="PF16653">
    <property type="entry name" value="Sacchrp_dh_C"/>
    <property type="match status" value="1"/>
</dbReference>
<dbReference type="OrthoDB" id="5414718at2"/>
<dbReference type="InterPro" id="IPR005097">
    <property type="entry name" value="Sacchrp_dh_NADP-bd"/>
</dbReference>
<dbReference type="SUPFAM" id="SSF51735">
    <property type="entry name" value="NAD(P)-binding Rossmann-fold domains"/>
    <property type="match status" value="1"/>
</dbReference>
<dbReference type="PANTHER" id="PTHR11133">
    <property type="entry name" value="SACCHAROPINE DEHYDROGENASE"/>
    <property type="match status" value="1"/>
</dbReference>
<feature type="domain" description="Saccharopine dehydrogenase NADP binding" evidence="2">
    <location>
        <begin position="3"/>
        <end position="117"/>
    </location>
</feature>
<dbReference type="Pfam" id="PF03435">
    <property type="entry name" value="Sacchrp_dh_NADP"/>
    <property type="match status" value="1"/>
</dbReference>
<reference evidence="4 5" key="1">
    <citation type="submission" date="2019-11" db="EMBL/GenBank/DDBJ databases">
        <title>Comparative genomics of hydrocarbon-degrading Desulfosarcina strains.</title>
        <authorList>
            <person name="Watanabe M."/>
            <person name="Kojima H."/>
            <person name="Fukui M."/>
        </authorList>
    </citation>
    <scope>NUCLEOTIDE SEQUENCE [LARGE SCALE GENOMIC DNA]</scope>
    <source>
        <strain evidence="4 5">PP31</strain>
    </source>
</reference>
<organism evidence="4 5">
    <name type="scientific">Desulfosarcina widdelii</name>
    <dbReference type="NCBI Taxonomy" id="947919"/>
    <lineage>
        <taxon>Bacteria</taxon>
        <taxon>Pseudomonadati</taxon>
        <taxon>Thermodesulfobacteriota</taxon>
        <taxon>Desulfobacteria</taxon>
        <taxon>Desulfobacterales</taxon>
        <taxon>Desulfosarcinaceae</taxon>
        <taxon>Desulfosarcina</taxon>
    </lineage>
</organism>
<dbReference type="InterPro" id="IPR051168">
    <property type="entry name" value="AASS"/>
</dbReference>
<feature type="domain" description="Saccharopine dehydrogenase-like C-terminal" evidence="3">
    <location>
        <begin position="121"/>
        <end position="369"/>
    </location>
</feature>
<evidence type="ECO:0000259" key="3">
    <source>
        <dbReference type="Pfam" id="PF16653"/>
    </source>
</evidence>
<dbReference type="SUPFAM" id="SSF55347">
    <property type="entry name" value="Glyceraldehyde-3-phosphate dehydrogenase-like, C-terminal domain"/>
    <property type="match status" value="1"/>
</dbReference>
<sequence>MHIIVLGAGLVGGPMAIDLAADGAHRVTVADISENALSRLDGTSGIETVQADLSDPATINRIIAPAHMVINAVPGFMGFAALKTIIEAKKNVVDIAFCPEDPFTLDDLAKENGVTAVVDCGVAPGMSNMLMSYSHSQLDKTDSAIIYVGGLPEIRQWPYEYKAVFSPIDVIEEYTRPAFYMENGALVERPALSDPEYIDFPGIGTLEAFNTDGLRSLYKNLKIPNMKEKTLRYPGHIEKMIMLRESGFFDTEPVEINGVKIRPVDMTAKLLFPMWKLNKGEVDLTLMQIVVQGEKDGKRTCFTWDMFDRYDPVTKVHSMARTTGYTATVTARMLLEGLFTEKGVIAPETIGARADCMNFILKGLADRGVVYKESVEEI</sequence>
<gene>
    <name evidence="4" type="ORF">DSCW_16250</name>
</gene>
<keyword evidence="5" id="KW-1185">Reference proteome</keyword>
<dbReference type="InterPro" id="IPR036291">
    <property type="entry name" value="NAD(P)-bd_dom_sf"/>
</dbReference>
<dbReference type="Gene3D" id="3.40.50.720">
    <property type="entry name" value="NAD(P)-binding Rossmann-like Domain"/>
    <property type="match status" value="2"/>
</dbReference>